<accession>A0ABT8G1M2</accession>
<comment type="caution">
    <text evidence="3">The sequence shown here is derived from an EMBL/GenBank/DDBJ whole genome shotgun (WGS) entry which is preliminary data.</text>
</comment>
<dbReference type="Pfam" id="PF04577">
    <property type="entry name" value="Glyco_transf_61"/>
    <property type="match status" value="1"/>
</dbReference>
<keyword evidence="4" id="KW-1185">Reference proteome</keyword>
<gene>
    <name evidence="3" type="ORF">QQX04_08570</name>
</gene>
<keyword evidence="3" id="KW-0328">Glycosyltransferase</keyword>
<dbReference type="EMBL" id="JAUHPV010000004">
    <property type="protein sequence ID" value="MDN4473040.1"/>
    <property type="molecule type" value="Genomic_DNA"/>
</dbReference>
<keyword evidence="3" id="KW-0808">Transferase</keyword>
<evidence type="ECO:0000256" key="1">
    <source>
        <dbReference type="SAM" id="MobiDB-lite"/>
    </source>
</evidence>
<evidence type="ECO:0000259" key="2">
    <source>
        <dbReference type="Pfam" id="PF04577"/>
    </source>
</evidence>
<dbReference type="InterPro" id="IPR049625">
    <property type="entry name" value="Glyco_transf_61_cat"/>
</dbReference>
<evidence type="ECO:0000313" key="4">
    <source>
        <dbReference type="Proteomes" id="UP001172738"/>
    </source>
</evidence>
<evidence type="ECO:0000313" key="3">
    <source>
        <dbReference type="EMBL" id="MDN4473040.1"/>
    </source>
</evidence>
<name>A0ABT8G1M2_9MICO</name>
<feature type="compositionally biased region" description="Basic and acidic residues" evidence="1">
    <location>
        <begin position="9"/>
        <end position="23"/>
    </location>
</feature>
<feature type="domain" description="Glycosyltransferase 61 catalytic" evidence="2">
    <location>
        <begin position="159"/>
        <end position="326"/>
    </location>
</feature>
<sequence>MAAAGPQWLERRRREKRYAEQARVESGSAGPVAPIVDPPESAARLSTVATPHRWRYRRTAPASRADWSAIRFHDGAPISFIEPLVSSMPEQGIGLLPDAHVYGSQGWPVTRDGCLVIDAVGVHRQRRYRKFQDPTQTSRPVRLEGTVLNLSSIFSATNYGHALLDGLGRLGILLDAGIDPRSIDHVLMPGFPGKAFPRLLEGAGLDPAKAISLERRSSYRCDELWQPTFPGRLRHYTAAPARFMRAAGIAPAGSGRRLLILRKGAARAVANVEEMERIARQYDLELYEPQDSAFSPADFAAADLVVSAHGANMADIAAMAPGSKVVELMPSSHRYPYFATLGVSAGLDYTILDGRSLPGDHLADFTVDGDALRSVLDRLG</sequence>
<proteinExistence type="predicted"/>
<dbReference type="RefSeq" id="WP_301128176.1">
    <property type="nucleotide sequence ID" value="NZ_JAUHPV010000004.1"/>
</dbReference>
<dbReference type="Proteomes" id="UP001172738">
    <property type="component" value="Unassembled WGS sequence"/>
</dbReference>
<dbReference type="EC" id="2.4.-.-" evidence="3"/>
<protein>
    <submittedName>
        <fullName evidence="3">Glycosyltransferase family 61 protein</fullName>
        <ecNumber evidence="3">2.4.-.-</ecNumber>
    </submittedName>
</protein>
<feature type="region of interest" description="Disordered" evidence="1">
    <location>
        <begin position="1"/>
        <end position="38"/>
    </location>
</feature>
<dbReference type="GO" id="GO:0016757">
    <property type="term" value="F:glycosyltransferase activity"/>
    <property type="evidence" value="ECO:0007669"/>
    <property type="project" value="UniProtKB-KW"/>
</dbReference>
<reference evidence="3" key="1">
    <citation type="submission" date="2023-06" db="EMBL/GenBank/DDBJ databases">
        <title>SYSU T00b26.</title>
        <authorList>
            <person name="Gao L."/>
            <person name="Fang B.-Z."/>
            <person name="Li W.-J."/>
        </authorList>
    </citation>
    <scope>NUCLEOTIDE SEQUENCE</scope>
    <source>
        <strain evidence="3">SYSU T00b26</strain>
    </source>
</reference>
<organism evidence="3 4">
    <name type="scientific">Demequina zhanjiangensis</name>
    <dbReference type="NCBI Taxonomy" id="3051659"/>
    <lineage>
        <taxon>Bacteria</taxon>
        <taxon>Bacillati</taxon>
        <taxon>Actinomycetota</taxon>
        <taxon>Actinomycetes</taxon>
        <taxon>Micrococcales</taxon>
        <taxon>Demequinaceae</taxon>
        <taxon>Demequina</taxon>
    </lineage>
</organism>